<evidence type="ECO:0000313" key="2">
    <source>
        <dbReference type="EMBL" id="EGC18032.1"/>
    </source>
</evidence>
<evidence type="ECO:0008006" key="4">
    <source>
        <dbReference type="Google" id="ProtNLM"/>
    </source>
</evidence>
<dbReference type="RefSeq" id="WP_003781715.1">
    <property type="nucleotide sequence ID" value="NZ_GL870929.1"/>
</dbReference>
<feature type="signal peptide" evidence="1">
    <location>
        <begin position="1"/>
        <end position="17"/>
    </location>
</feature>
<feature type="chain" id="PRO_5003247540" description="Lysozyme inhibitor LprI N-terminal domain-containing protein" evidence="1">
    <location>
        <begin position="18"/>
        <end position="123"/>
    </location>
</feature>
<name>F0EXK1_9NEIS</name>
<dbReference type="STRING" id="888741.HMPREF9098_0585"/>
<keyword evidence="1" id="KW-0732">Signal</keyword>
<dbReference type="HOGENOM" id="CLU_161894_0_0_4"/>
<protein>
    <recommendedName>
        <fullName evidence="4">Lysozyme inhibitor LprI N-terminal domain-containing protein</fullName>
    </recommendedName>
</protein>
<organism evidence="2 3">
    <name type="scientific">Kingella denitrificans ATCC 33394</name>
    <dbReference type="NCBI Taxonomy" id="888741"/>
    <lineage>
        <taxon>Bacteria</taxon>
        <taxon>Pseudomonadati</taxon>
        <taxon>Pseudomonadota</taxon>
        <taxon>Betaproteobacteria</taxon>
        <taxon>Neisseriales</taxon>
        <taxon>Neisseriaceae</taxon>
        <taxon>Kingella</taxon>
    </lineage>
</organism>
<evidence type="ECO:0000313" key="3">
    <source>
        <dbReference type="Proteomes" id="UP000004088"/>
    </source>
</evidence>
<dbReference type="EMBL" id="AEWV01000008">
    <property type="protein sequence ID" value="EGC18032.1"/>
    <property type="molecule type" value="Genomic_DNA"/>
</dbReference>
<reference evidence="2 3" key="1">
    <citation type="submission" date="2011-01" db="EMBL/GenBank/DDBJ databases">
        <authorList>
            <person name="Muzny D."/>
            <person name="Qin X."/>
            <person name="Deng J."/>
            <person name="Jiang H."/>
            <person name="Liu Y."/>
            <person name="Qu J."/>
            <person name="Song X.-Z."/>
            <person name="Zhang L."/>
            <person name="Thornton R."/>
            <person name="Coyle M."/>
            <person name="Francisco L."/>
            <person name="Jackson L."/>
            <person name="Javaid M."/>
            <person name="Korchina V."/>
            <person name="Kovar C."/>
            <person name="Mata R."/>
            <person name="Mathew T."/>
            <person name="Ngo R."/>
            <person name="Nguyen L."/>
            <person name="Nguyen N."/>
            <person name="Okwuonu G."/>
            <person name="Ongeri F."/>
            <person name="Pham C."/>
            <person name="Simmons D."/>
            <person name="Wilczek-Boney K."/>
            <person name="Hale W."/>
            <person name="Jakkamsetti A."/>
            <person name="Pham P."/>
            <person name="Ruth R."/>
            <person name="San Lucas F."/>
            <person name="Warren J."/>
            <person name="Zhang J."/>
            <person name="Zhao Z."/>
            <person name="Zhou C."/>
            <person name="Zhu D."/>
            <person name="Lee S."/>
            <person name="Bess C."/>
            <person name="Blankenburg K."/>
            <person name="Forbes L."/>
            <person name="Fu Q."/>
            <person name="Gubbala S."/>
            <person name="Hirani K."/>
            <person name="Jayaseelan J.C."/>
            <person name="Lara F."/>
            <person name="Munidasa M."/>
            <person name="Palculict T."/>
            <person name="Patil S."/>
            <person name="Pu L.-L."/>
            <person name="Saada N."/>
            <person name="Tang L."/>
            <person name="Weissenberger G."/>
            <person name="Zhu Y."/>
            <person name="Hemphill L."/>
            <person name="Shang Y."/>
            <person name="Youmans B."/>
            <person name="Ayvaz T."/>
            <person name="Ross M."/>
            <person name="Santibanez J."/>
            <person name="Aqrawi P."/>
            <person name="Gross S."/>
            <person name="Joshi V."/>
            <person name="Fowler G."/>
            <person name="Nazareth L."/>
            <person name="Reid J."/>
            <person name="Worley K."/>
            <person name="Petrosino J."/>
            <person name="Highlander S."/>
            <person name="Gibbs R."/>
        </authorList>
    </citation>
    <scope>NUCLEOTIDE SEQUENCE [LARGE SCALE GENOMIC DNA]</scope>
    <source>
        <strain evidence="2 3">ATCC 33394</strain>
    </source>
</reference>
<dbReference type="Proteomes" id="UP000004088">
    <property type="component" value="Unassembled WGS sequence"/>
</dbReference>
<evidence type="ECO:0000256" key="1">
    <source>
        <dbReference type="SAM" id="SignalP"/>
    </source>
</evidence>
<gene>
    <name evidence="2" type="ORF">HMPREF9098_0585</name>
</gene>
<dbReference type="AlphaFoldDB" id="F0EXK1"/>
<comment type="caution">
    <text evidence="2">The sequence shown here is derived from an EMBL/GenBank/DDBJ whole genome shotgun (WGS) entry which is preliminary data.</text>
</comment>
<accession>F0EXK1</accession>
<proteinExistence type="predicted"/>
<keyword evidence="3" id="KW-1185">Reference proteome</keyword>
<sequence>MKKYFISMMLLPALAMADGGELARCEQTFRDNMDIMAFPMYCTQNPTTPAQDAALQRHLEALNRCEAFAKRLPQTQYNQMMARLDAYVKPAALKVRALSDRPQEFQQYCTEQLGKAARLLQKY</sequence>